<organism evidence="3 4">
    <name type="scientific">Mycolicibacterium conceptionense</name>
    <dbReference type="NCBI Taxonomy" id="451644"/>
    <lineage>
        <taxon>Bacteria</taxon>
        <taxon>Bacillati</taxon>
        <taxon>Actinomycetota</taxon>
        <taxon>Actinomycetes</taxon>
        <taxon>Mycobacteriales</taxon>
        <taxon>Mycobacteriaceae</taxon>
        <taxon>Mycolicibacterium</taxon>
    </lineage>
</organism>
<dbReference type="EMBL" id="CTEF01000002">
    <property type="protein sequence ID" value="CQD15861.1"/>
    <property type="molecule type" value="Genomic_DNA"/>
</dbReference>
<feature type="region of interest" description="Disordered" evidence="1">
    <location>
        <begin position="70"/>
        <end position="95"/>
    </location>
</feature>
<name>A0A0U1DGJ4_9MYCO</name>
<evidence type="ECO:0000313" key="4">
    <source>
        <dbReference type="Proteomes" id="UP000182227"/>
    </source>
</evidence>
<proteinExistence type="predicted"/>
<reference evidence="3 4" key="1">
    <citation type="submission" date="2015-03" db="EMBL/GenBank/DDBJ databases">
        <authorList>
            <person name="Murphy D."/>
        </authorList>
    </citation>
    <scope>NUCLEOTIDE SEQUENCE [LARGE SCALE GENOMIC DNA]</scope>
    <source>
        <strain evidence="3 4">D16</strain>
    </source>
</reference>
<dbReference type="InterPro" id="IPR056083">
    <property type="entry name" value="DUF7666"/>
</dbReference>
<evidence type="ECO:0000259" key="2">
    <source>
        <dbReference type="Pfam" id="PF24703"/>
    </source>
</evidence>
<protein>
    <recommendedName>
        <fullName evidence="2">DUF7666 domain-containing protein</fullName>
    </recommendedName>
</protein>
<evidence type="ECO:0000256" key="1">
    <source>
        <dbReference type="SAM" id="MobiDB-lite"/>
    </source>
</evidence>
<dbReference type="Proteomes" id="UP000182227">
    <property type="component" value="Unassembled WGS sequence"/>
</dbReference>
<dbReference type="AlphaFoldDB" id="A0A0U1DGJ4"/>
<sequence length="299" mass="32456">MSITVRTQQELDNALADKAAVIYIESEAGVWLRLGDSGSSHVVARGSSHVVAWGSSHVVAWGSSHVVASPSSVQHRTPSSVQHRTPSSVQHRTPSSHVVAWDSSHVVARDSSHVEARGSSHVVAWGSSHVVARDSSHVVARGSSHVEATKYVGIHLHSQRVTLDGNGQVIDLTTINFDDPATWCEFHGVTVTDGIAYLYKAVNREWTTGRGVDYSPGTLPEAPDWDATWRDCGKGLNFCDHPLRSLDYLGGPVDEARFLKVGVRLDEMVTLGDKIKARRVVVACVEVDRYGREIEAVTA</sequence>
<evidence type="ECO:0000313" key="3">
    <source>
        <dbReference type="EMBL" id="CQD15861.1"/>
    </source>
</evidence>
<feature type="domain" description="DUF7666" evidence="2">
    <location>
        <begin position="198"/>
        <end position="284"/>
    </location>
</feature>
<accession>A0A0U1DGJ4</accession>
<gene>
    <name evidence="3" type="ORF">BN970_03343</name>
</gene>
<dbReference type="Pfam" id="PF24703">
    <property type="entry name" value="DUF7666"/>
    <property type="match status" value="1"/>
</dbReference>